<dbReference type="Proteomes" id="UP000756921">
    <property type="component" value="Unassembled WGS sequence"/>
</dbReference>
<dbReference type="SUPFAM" id="SSF57850">
    <property type="entry name" value="RING/U-box"/>
    <property type="match status" value="1"/>
</dbReference>
<evidence type="ECO:0000259" key="12">
    <source>
        <dbReference type="PROSITE" id="PS51873"/>
    </source>
</evidence>
<organism evidence="13 14">
    <name type="scientific">Paraphaeosphaeria minitans</name>
    <dbReference type="NCBI Taxonomy" id="565426"/>
    <lineage>
        <taxon>Eukaryota</taxon>
        <taxon>Fungi</taxon>
        <taxon>Dikarya</taxon>
        <taxon>Ascomycota</taxon>
        <taxon>Pezizomycotina</taxon>
        <taxon>Dothideomycetes</taxon>
        <taxon>Pleosporomycetidae</taxon>
        <taxon>Pleosporales</taxon>
        <taxon>Massarineae</taxon>
        <taxon>Didymosphaeriaceae</taxon>
        <taxon>Paraphaeosphaeria</taxon>
    </lineage>
</organism>
<dbReference type="PROSITE" id="PS50089">
    <property type="entry name" value="ZF_RING_2"/>
    <property type="match status" value="1"/>
</dbReference>
<feature type="domain" description="RING-type" evidence="11">
    <location>
        <begin position="264"/>
        <end position="308"/>
    </location>
</feature>
<dbReference type="EC" id="2.3.2.31" evidence="2"/>
<dbReference type="InterPro" id="IPR001841">
    <property type="entry name" value="Znf_RING"/>
</dbReference>
<reference evidence="13" key="1">
    <citation type="journal article" date="2020" name="Mol. Plant Microbe Interact.">
        <title>Genome Sequence of the Biocontrol Agent Coniothyrium minitans strain Conio (IMI 134523).</title>
        <authorList>
            <person name="Patel D."/>
            <person name="Shittu T.A."/>
            <person name="Baroncelli R."/>
            <person name="Muthumeenakshi S."/>
            <person name="Osborne T.H."/>
            <person name="Janganan T.K."/>
            <person name="Sreenivasaprasad S."/>
        </authorList>
    </citation>
    <scope>NUCLEOTIDE SEQUENCE</scope>
    <source>
        <strain evidence="13">Conio</strain>
    </source>
</reference>
<dbReference type="InterPro" id="IPR017907">
    <property type="entry name" value="Znf_RING_CS"/>
</dbReference>
<dbReference type="Gene3D" id="1.20.120.1750">
    <property type="match status" value="1"/>
</dbReference>
<dbReference type="AlphaFoldDB" id="A0A9P6GJK3"/>
<dbReference type="Pfam" id="PF22191">
    <property type="entry name" value="IBR_1"/>
    <property type="match status" value="1"/>
</dbReference>
<evidence type="ECO:0000256" key="4">
    <source>
        <dbReference type="ARBA" id="ARBA00022723"/>
    </source>
</evidence>
<evidence type="ECO:0000256" key="10">
    <source>
        <dbReference type="SAM" id="MobiDB-lite"/>
    </source>
</evidence>
<keyword evidence="5" id="KW-0677">Repeat</keyword>
<dbReference type="OrthoDB" id="1431934at2759"/>
<evidence type="ECO:0000259" key="11">
    <source>
        <dbReference type="PROSITE" id="PS50089"/>
    </source>
</evidence>
<feature type="compositionally biased region" description="Pro residues" evidence="10">
    <location>
        <begin position="353"/>
        <end position="371"/>
    </location>
</feature>
<evidence type="ECO:0000256" key="3">
    <source>
        <dbReference type="ARBA" id="ARBA00022679"/>
    </source>
</evidence>
<dbReference type="InterPro" id="IPR031127">
    <property type="entry name" value="E3_UB_ligase_RBR"/>
</dbReference>
<dbReference type="GO" id="GO:0061630">
    <property type="term" value="F:ubiquitin protein ligase activity"/>
    <property type="evidence" value="ECO:0007669"/>
    <property type="project" value="UniProtKB-EC"/>
</dbReference>
<comment type="caution">
    <text evidence="13">The sequence shown here is derived from an EMBL/GenBank/DDBJ whole genome shotgun (WGS) entry which is preliminary data.</text>
</comment>
<dbReference type="Gene3D" id="3.30.40.10">
    <property type="entry name" value="Zinc/RING finger domain, C3HC4 (zinc finger)"/>
    <property type="match status" value="1"/>
</dbReference>
<evidence type="ECO:0000256" key="8">
    <source>
        <dbReference type="ARBA" id="ARBA00022833"/>
    </source>
</evidence>
<comment type="catalytic activity">
    <reaction evidence="1">
        <text>[E2 ubiquitin-conjugating enzyme]-S-ubiquitinyl-L-cysteine + [acceptor protein]-L-lysine = [E2 ubiquitin-conjugating enzyme]-L-cysteine + [acceptor protein]-N(6)-ubiquitinyl-L-lysine.</text>
        <dbReference type="EC" id="2.3.2.31"/>
    </reaction>
</comment>
<dbReference type="Pfam" id="PF01485">
    <property type="entry name" value="IBR"/>
    <property type="match status" value="1"/>
</dbReference>
<gene>
    <name evidence="13" type="ORF">PMIN01_06965</name>
</gene>
<dbReference type="InterPro" id="IPR002867">
    <property type="entry name" value="IBR_dom"/>
</dbReference>
<evidence type="ECO:0000313" key="14">
    <source>
        <dbReference type="Proteomes" id="UP000756921"/>
    </source>
</evidence>
<evidence type="ECO:0000256" key="2">
    <source>
        <dbReference type="ARBA" id="ARBA00012251"/>
    </source>
</evidence>
<dbReference type="GO" id="GO:0016567">
    <property type="term" value="P:protein ubiquitination"/>
    <property type="evidence" value="ECO:0007669"/>
    <property type="project" value="InterPro"/>
</dbReference>
<evidence type="ECO:0000256" key="6">
    <source>
        <dbReference type="ARBA" id="ARBA00022771"/>
    </source>
</evidence>
<dbReference type="InterPro" id="IPR013083">
    <property type="entry name" value="Znf_RING/FYVE/PHD"/>
</dbReference>
<dbReference type="GO" id="GO:0008270">
    <property type="term" value="F:zinc ion binding"/>
    <property type="evidence" value="ECO:0007669"/>
    <property type="project" value="UniProtKB-KW"/>
</dbReference>
<evidence type="ECO:0000256" key="5">
    <source>
        <dbReference type="ARBA" id="ARBA00022737"/>
    </source>
</evidence>
<accession>A0A9P6GJK3</accession>
<keyword evidence="3" id="KW-0808">Transferase</keyword>
<dbReference type="PANTHER" id="PTHR11685">
    <property type="entry name" value="RBR FAMILY RING FINGER AND IBR DOMAIN-CONTAINING"/>
    <property type="match status" value="1"/>
</dbReference>
<dbReference type="PROSITE" id="PS51873">
    <property type="entry name" value="TRIAD"/>
    <property type="match status" value="1"/>
</dbReference>
<feature type="region of interest" description="Disordered" evidence="10">
    <location>
        <begin position="1"/>
        <end position="82"/>
    </location>
</feature>
<keyword evidence="6 9" id="KW-0863">Zinc-finger</keyword>
<feature type="domain" description="RING-type" evidence="12">
    <location>
        <begin position="85"/>
        <end position="311"/>
    </location>
</feature>
<dbReference type="SMART" id="SM00647">
    <property type="entry name" value="IBR"/>
    <property type="match status" value="2"/>
</dbReference>
<protein>
    <recommendedName>
        <fullName evidence="2">RBR-type E3 ubiquitin transferase</fullName>
        <ecNumber evidence="2">2.3.2.31</ecNumber>
    </recommendedName>
</protein>
<feature type="compositionally biased region" description="Pro residues" evidence="10">
    <location>
        <begin position="35"/>
        <end position="44"/>
    </location>
</feature>
<evidence type="ECO:0000256" key="9">
    <source>
        <dbReference type="PROSITE-ProRule" id="PRU00175"/>
    </source>
</evidence>
<dbReference type="InterPro" id="IPR044066">
    <property type="entry name" value="TRIAD_supradom"/>
</dbReference>
<evidence type="ECO:0000313" key="13">
    <source>
        <dbReference type="EMBL" id="KAF9735560.1"/>
    </source>
</evidence>
<keyword evidence="8" id="KW-0862">Zinc</keyword>
<dbReference type="EMBL" id="WJXW01000006">
    <property type="protein sequence ID" value="KAF9735560.1"/>
    <property type="molecule type" value="Genomic_DNA"/>
</dbReference>
<keyword evidence="4" id="KW-0479">Metal-binding</keyword>
<dbReference type="CDD" id="cd20335">
    <property type="entry name" value="BRcat_RBR"/>
    <property type="match status" value="1"/>
</dbReference>
<evidence type="ECO:0000256" key="1">
    <source>
        <dbReference type="ARBA" id="ARBA00001798"/>
    </source>
</evidence>
<keyword evidence="14" id="KW-1185">Reference proteome</keyword>
<feature type="region of interest" description="Disordered" evidence="10">
    <location>
        <begin position="341"/>
        <end position="376"/>
    </location>
</feature>
<name>A0A9P6GJK3_9PLEO</name>
<dbReference type="PROSITE" id="PS00518">
    <property type="entry name" value="ZF_RING_1"/>
    <property type="match status" value="1"/>
</dbReference>
<proteinExistence type="predicted"/>
<keyword evidence="7" id="KW-0833">Ubl conjugation pathway</keyword>
<sequence length="404" mass="43653">MARSLATSRKGAIPATGSGSSSHPISIRDSNSPAPAVPVNPAPPAGRAGLRSEKKLGKITAGQPVTKGNRAGKSAKKKEPKPQPLKKECIICITTRQVSNCAGRGFKAIDGACDHFQNTCNVCIGKMVKEKIIKRELDEAVLVCAFPDCEHVLDYNTIMNMIFKAARENWDNALLKHHFSTSDKYVACLQANCSRYFSIEDCDDNSSIFKSKTGGGRTVTCPYCEADMCLECMRPSHGTDSCDEAKLAEENQSLELIKDISKPCPKCGANIQKNGGCNHMKCRHCKHDFCFSCLVGFGPMMQHAEACPERHPNILQDPRNWLPDNVNPANWMAAMMGDPPELPQQAGQALPPAVRPPINRPPNPVGPPQQPGPNGLFGLLQLMRAFAQNPPEANGNANGGQGQA</sequence>
<evidence type="ECO:0000256" key="7">
    <source>
        <dbReference type="ARBA" id="ARBA00022786"/>
    </source>
</evidence>